<dbReference type="EnsemblMetazoa" id="GPPI042564-RA">
    <property type="protein sequence ID" value="GPPI042564-PA"/>
    <property type="gene ID" value="GPPI042564"/>
</dbReference>
<dbReference type="VEuPathDB" id="VectorBase:GPPI042564"/>
<reference evidence="2" key="2">
    <citation type="submission" date="2020-05" db="UniProtKB">
        <authorList>
            <consortium name="EnsemblMetazoa"/>
        </authorList>
    </citation>
    <scope>IDENTIFICATION</scope>
    <source>
        <strain evidence="2">IAEA</strain>
    </source>
</reference>
<evidence type="ECO:0000313" key="3">
    <source>
        <dbReference type="Proteomes" id="UP000092460"/>
    </source>
</evidence>
<sequence>MSIQEQTSANCCSSKSKGNRASNTKEIYLMMAENNQGFEFGCDVKGEAKTLPQFRCQQEEFYQSSEPVVILQETRSEQKHSWDLMRFLVACYNKSLTPYEREFK</sequence>
<dbReference type="EMBL" id="JXJN01021701">
    <property type="status" value="NOT_ANNOTATED_CDS"/>
    <property type="molecule type" value="Genomic_DNA"/>
</dbReference>
<proteinExistence type="predicted"/>
<name>A0A1B0BWD1_9MUSC</name>
<keyword evidence="3" id="KW-1185">Reference proteome</keyword>
<organism evidence="2 3">
    <name type="scientific">Glossina palpalis gambiensis</name>
    <dbReference type="NCBI Taxonomy" id="67801"/>
    <lineage>
        <taxon>Eukaryota</taxon>
        <taxon>Metazoa</taxon>
        <taxon>Ecdysozoa</taxon>
        <taxon>Arthropoda</taxon>
        <taxon>Hexapoda</taxon>
        <taxon>Insecta</taxon>
        <taxon>Pterygota</taxon>
        <taxon>Neoptera</taxon>
        <taxon>Endopterygota</taxon>
        <taxon>Diptera</taxon>
        <taxon>Brachycera</taxon>
        <taxon>Muscomorpha</taxon>
        <taxon>Hippoboscoidea</taxon>
        <taxon>Glossinidae</taxon>
        <taxon>Glossina</taxon>
    </lineage>
</organism>
<accession>A0A1B0BWD1</accession>
<dbReference type="AlphaFoldDB" id="A0A1B0BWD1"/>
<dbReference type="Proteomes" id="UP000092460">
    <property type="component" value="Unassembled WGS sequence"/>
</dbReference>
<evidence type="ECO:0000313" key="2">
    <source>
        <dbReference type="EnsemblMetazoa" id="GPPI042564-PA"/>
    </source>
</evidence>
<feature type="region of interest" description="Disordered" evidence="1">
    <location>
        <begin position="1"/>
        <end position="20"/>
    </location>
</feature>
<reference evidence="3" key="1">
    <citation type="submission" date="2015-01" db="EMBL/GenBank/DDBJ databases">
        <authorList>
            <person name="Aksoy S."/>
            <person name="Warren W."/>
            <person name="Wilson R.K."/>
        </authorList>
    </citation>
    <scope>NUCLEOTIDE SEQUENCE [LARGE SCALE GENOMIC DNA]</scope>
    <source>
        <strain evidence="3">IAEA</strain>
    </source>
</reference>
<evidence type="ECO:0000256" key="1">
    <source>
        <dbReference type="SAM" id="MobiDB-lite"/>
    </source>
</evidence>
<protein>
    <submittedName>
        <fullName evidence="2">Uncharacterized protein</fullName>
    </submittedName>
</protein>